<evidence type="ECO:0000256" key="6">
    <source>
        <dbReference type="ARBA" id="ARBA00023136"/>
    </source>
</evidence>
<dbReference type="InterPro" id="IPR036291">
    <property type="entry name" value="NAD(P)-bd_dom_sf"/>
</dbReference>
<dbReference type="PANTHER" id="PTHR30576">
    <property type="entry name" value="COLANIC BIOSYNTHESIS UDP-GLUCOSE LIPID CARRIER TRANSFERASE"/>
    <property type="match status" value="1"/>
</dbReference>
<dbReference type="Proteomes" id="UP000186607">
    <property type="component" value="Unassembled WGS sequence"/>
</dbReference>
<dbReference type="Pfam" id="PF13727">
    <property type="entry name" value="CoA_binding_3"/>
    <property type="match status" value="1"/>
</dbReference>
<feature type="transmembrane region" description="Helical" evidence="7">
    <location>
        <begin position="32"/>
        <end position="57"/>
    </location>
</feature>
<keyword evidence="10" id="KW-1185">Reference proteome</keyword>
<feature type="domain" description="Bacterial sugar transferase" evidence="8">
    <location>
        <begin position="304"/>
        <end position="496"/>
    </location>
</feature>
<dbReference type="PANTHER" id="PTHR30576:SF10">
    <property type="entry name" value="SLL5057 PROTEIN"/>
    <property type="match status" value="1"/>
</dbReference>
<feature type="transmembrane region" description="Helical" evidence="7">
    <location>
        <begin position="77"/>
        <end position="100"/>
    </location>
</feature>
<dbReference type="eggNOG" id="COG2148">
    <property type="taxonomic scope" value="Bacteria"/>
</dbReference>
<dbReference type="OrthoDB" id="9808602at2"/>
<keyword evidence="6 7" id="KW-0472">Membrane</keyword>
<keyword evidence="3 9" id="KW-0808">Transferase</keyword>
<dbReference type="Pfam" id="PF02397">
    <property type="entry name" value="Bac_transf"/>
    <property type="match status" value="1"/>
</dbReference>
<organism evidence="9 10">
    <name type="scientific">Deinococcus marmoris</name>
    <dbReference type="NCBI Taxonomy" id="249408"/>
    <lineage>
        <taxon>Bacteria</taxon>
        <taxon>Thermotogati</taxon>
        <taxon>Deinococcota</taxon>
        <taxon>Deinococci</taxon>
        <taxon>Deinococcales</taxon>
        <taxon>Deinococcaceae</taxon>
        <taxon>Deinococcus</taxon>
    </lineage>
</organism>
<dbReference type="GO" id="GO:0016780">
    <property type="term" value="F:phosphotransferase activity, for other substituted phosphate groups"/>
    <property type="evidence" value="ECO:0007669"/>
    <property type="project" value="TreeGrafter"/>
</dbReference>
<protein>
    <submittedName>
        <fullName evidence="9">Undecaprenyl-phosphate galactosephosphotransferase</fullName>
    </submittedName>
</protein>
<sequence>MQAIRSTPSSTFSGPVSRGAVRLMLTRRLLNAAALVGGDLLALTVALLLASGVRVALLGNVPDGPWLAGGWFAGDGTVPGLIPFLWVAWVVGAGFLRLLPGWGLAAPTELQRITQLTVLVFAAVTGVLFMTQQTDTVSRFSLTLGLILSWGLVLVMRAGVKRALLSADLWGVPAVIYGAAVTGTLMVQALRENPGYGYQPSAVLDDNELLHGSAVLGVPVVGPVDRMPQPWEQQAPVAIVAMPGLDRERLVQLLEGPLAHYPKVIIVPDLFEVESLWVTANDFGGVLGLEVARNLVDPLAQGVKRVFDLLAVILSAPVWLPVCALLAALIWFEDRTNPLFLQRRVGLNGQTFATWKFRTMVPDAEEVLRRKLEQDAELRLEWETHFKLRRDPRITRIGGLLRKTSLDELPQLVNVVLGHMSLVGPRPLPAYHQNQLSAPAQRLRVLVRPGMTGLWQVSGRSEAGNLGMERWDPYYVRNWSIWLDMVILMRTVGVVLRGSGAY</sequence>
<reference evidence="9 10" key="1">
    <citation type="submission" date="2017-01" db="EMBL/GenBank/DDBJ databases">
        <title>Genome Analysis of Deinococcus marmoris KOPRI26562.</title>
        <authorList>
            <person name="Kim J.H."/>
            <person name="Oh H.-M."/>
        </authorList>
    </citation>
    <scope>NUCLEOTIDE SEQUENCE [LARGE SCALE GENOMIC DNA]</scope>
    <source>
        <strain evidence="9 10">KOPRI26562</strain>
    </source>
</reference>
<dbReference type="InterPro" id="IPR003362">
    <property type="entry name" value="Bact_transf"/>
</dbReference>
<dbReference type="STRING" id="249408.BOO71_0004159"/>
<evidence type="ECO:0000256" key="4">
    <source>
        <dbReference type="ARBA" id="ARBA00022692"/>
    </source>
</evidence>
<gene>
    <name evidence="9" type="ORF">BOO71_0004159</name>
</gene>
<evidence type="ECO:0000313" key="9">
    <source>
        <dbReference type="EMBL" id="OLV18979.1"/>
    </source>
</evidence>
<dbReference type="NCBIfam" id="TIGR03022">
    <property type="entry name" value="WbaP_sugtrans"/>
    <property type="match status" value="1"/>
</dbReference>
<keyword evidence="5 7" id="KW-1133">Transmembrane helix</keyword>
<proteinExistence type="inferred from homology"/>
<feature type="transmembrane region" description="Helical" evidence="7">
    <location>
        <begin position="137"/>
        <end position="156"/>
    </location>
</feature>
<evidence type="ECO:0000256" key="5">
    <source>
        <dbReference type="ARBA" id="ARBA00022989"/>
    </source>
</evidence>
<evidence type="ECO:0000313" key="10">
    <source>
        <dbReference type="Proteomes" id="UP000186607"/>
    </source>
</evidence>
<dbReference type="GO" id="GO:0000271">
    <property type="term" value="P:polysaccharide biosynthetic process"/>
    <property type="evidence" value="ECO:0007669"/>
    <property type="project" value="InterPro"/>
</dbReference>
<dbReference type="eggNOG" id="COG1086">
    <property type="taxonomic scope" value="Bacteria"/>
</dbReference>
<dbReference type="AlphaFoldDB" id="A0A1U7P1D9"/>
<name>A0A1U7P1D9_9DEIO</name>
<comment type="similarity">
    <text evidence="2">Belongs to the bacterial sugar transferase family.</text>
</comment>
<evidence type="ECO:0000256" key="7">
    <source>
        <dbReference type="SAM" id="Phobius"/>
    </source>
</evidence>
<feature type="transmembrane region" description="Helical" evidence="7">
    <location>
        <begin position="112"/>
        <end position="131"/>
    </location>
</feature>
<dbReference type="InterPro" id="IPR017472">
    <property type="entry name" value="Undecaprenyl-P_galact_Ptfrase"/>
</dbReference>
<evidence type="ECO:0000256" key="3">
    <source>
        <dbReference type="ARBA" id="ARBA00022679"/>
    </source>
</evidence>
<keyword evidence="4 7" id="KW-0812">Transmembrane</keyword>
<comment type="subcellular location">
    <subcellularLocation>
        <location evidence="1">Membrane</location>
        <topology evidence="1">Multi-pass membrane protein</topology>
    </subcellularLocation>
</comment>
<dbReference type="RefSeq" id="WP_083653168.1">
    <property type="nucleotide sequence ID" value="NZ_MSTI01000047.1"/>
</dbReference>
<evidence type="ECO:0000256" key="2">
    <source>
        <dbReference type="ARBA" id="ARBA00006464"/>
    </source>
</evidence>
<evidence type="ECO:0000256" key="1">
    <source>
        <dbReference type="ARBA" id="ARBA00004141"/>
    </source>
</evidence>
<dbReference type="EMBL" id="MSTI01000047">
    <property type="protein sequence ID" value="OLV18979.1"/>
    <property type="molecule type" value="Genomic_DNA"/>
</dbReference>
<accession>A0A1U7P1D9</accession>
<dbReference type="SUPFAM" id="SSF51735">
    <property type="entry name" value="NAD(P)-binding Rossmann-fold domains"/>
    <property type="match status" value="1"/>
</dbReference>
<dbReference type="Gene3D" id="3.40.50.720">
    <property type="entry name" value="NAD(P)-binding Rossmann-like Domain"/>
    <property type="match status" value="1"/>
</dbReference>
<dbReference type="GO" id="GO:0005886">
    <property type="term" value="C:plasma membrane"/>
    <property type="evidence" value="ECO:0007669"/>
    <property type="project" value="InterPro"/>
</dbReference>
<comment type="caution">
    <text evidence="9">The sequence shown here is derived from an EMBL/GenBank/DDBJ whole genome shotgun (WGS) entry which is preliminary data.</text>
</comment>
<dbReference type="NCBIfam" id="TIGR03025">
    <property type="entry name" value="EPS_sugtrans"/>
    <property type="match status" value="1"/>
</dbReference>
<dbReference type="InterPro" id="IPR017475">
    <property type="entry name" value="EPS_sugar_tfrase"/>
</dbReference>
<evidence type="ECO:0000259" key="8">
    <source>
        <dbReference type="Pfam" id="PF02397"/>
    </source>
</evidence>
<feature type="transmembrane region" description="Helical" evidence="7">
    <location>
        <begin position="309"/>
        <end position="332"/>
    </location>
</feature>